<evidence type="ECO:0000313" key="7">
    <source>
        <dbReference type="Proteomes" id="UP000015102"/>
    </source>
</evidence>
<dbReference type="InterPro" id="IPR037020">
    <property type="entry name" value="Hemocyanin_C_sf"/>
</dbReference>
<dbReference type="InterPro" id="IPR036697">
    <property type="entry name" value="Hemocyanin_N_sf"/>
</dbReference>
<dbReference type="PRINTS" id="PR00187">
    <property type="entry name" value="HAEMOCYANIN"/>
</dbReference>
<protein>
    <submittedName>
        <fullName evidence="6">Uncharacterized protein</fullName>
    </submittedName>
</protein>
<reference evidence="6" key="2">
    <citation type="submission" date="2015-06" db="UniProtKB">
        <authorList>
            <consortium name="EnsemblMetazoa"/>
        </authorList>
    </citation>
    <scope>IDENTIFICATION</scope>
</reference>
<dbReference type="InterPro" id="IPR013788">
    <property type="entry name" value="Hemocyanin/hexamerin"/>
</dbReference>
<dbReference type="SUPFAM" id="SSF81296">
    <property type="entry name" value="E set domains"/>
    <property type="match status" value="1"/>
</dbReference>
<dbReference type="InterPro" id="IPR014756">
    <property type="entry name" value="Ig_E-set"/>
</dbReference>
<feature type="chain" id="PRO_5004577223" evidence="2">
    <location>
        <begin position="17"/>
        <end position="718"/>
    </location>
</feature>
<evidence type="ECO:0000259" key="4">
    <source>
        <dbReference type="Pfam" id="PF03722"/>
    </source>
</evidence>
<dbReference type="Pfam" id="PF03723">
    <property type="entry name" value="Hemocyanin_C"/>
    <property type="match status" value="1"/>
</dbReference>
<dbReference type="STRING" id="36166.T1GXC9"/>
<dbReference type="GO" id="GO:0005615">
    <property type="term" value="C:extracellular space"/>
    <property type="evidence" value="ECO:0007669"/>
    <property type="project" value="UniProtKB-ARBA"/>
</dbReference>
<dbReference type="EnsemblMetazoa" id="MESCA008475-RA">
    <property type="protein sequence ID" value="MESCA008475-PA"/>
    <property type="gene ID" value="MESCA008475"/>
</dbReference>
<dbReference type="PROSITE" id="PS00210">
    <property type="entry name" value="HEMOCYANIN_2"/>
    <property type="match status" value="1"/>
</dbReference>
<dbReference type="Gene3D" id="2.60.40.1520">
    <property type="entry name" value="Hemocyanin, C-terminal domain"/>
    <property type="match status" value="1"/>
</dbReference>
<feature type="domain" description="Hemocyanin middle" evidence="3">
    <location>
        <begin position="293"/>
        <end position="461"/>
    </location>
</feature>
<dbReference type="Proteomes" id="UP000015102">
    <property type="component" value="Unassembled WGS sequence"/>
</dbReference>
<dbReference type="InterPro" id="IPR008922">
    <property type="entry name" value="Di-copper_centre_dom_sf"/>
</dbReference>
<reference evidence="7" key="1">
    <citation type="submission" date="2013-02" db="EMBL/GenBank/DDBJ databases">
        <authorList>
            <person name="Hughes D."/>
        </authorList>
    </citation>
    <scope>NUCLEOTIDE SEQUENCE</scope>
    <source>
        <strain>Durham</strain>
        <strain evidence="7">NC isolate 2 -- Noor lab</strain>
    </source>
</reference>
<dbReference type="PANTHER" id="PTHR11511:SF5">
    <property type="entry name" value="FAT-BODY PROTEIN 1-RELATED"/>
    <property type="match status" value="1"/>
</dbReference>
<keyword evidence="1" id="KW-0758">Storage protein</keyword>
<proteinExistence type="predicted"/>
<name>T1GXC9_MEGSC</name>
<sequence length="718" mass="87920">MKLAVVFMAVMALATASYYKPSGEVKYFDKDMIYKQQFFLDVLFKVWEPAHHDYIQKLGDKFMWDKSYYSEYDHDMEYFYELYKTTGFAPRGVVYSVFQKHFLKEVSGLFKFFYYAKDFETFQKNVCWARQYVNEGVFVYALQMFVFHNELYNFVVLPPLYEILPHFFYNGKFIFTTKGFDKDIFKYQETAEKKYYDHYKTVAPYFQHYVKEFDWYSKKFHYVEDRTIQRDEYDVKEHTEDYKKFFEGLEMFWVSADYSTIYGKLNEETTLDYLTEDFDWNLYWYYFNLQYPFARYYSERYSQGLGKIEEFSWYTPIEYGYNPQLITYGGYSYSYRPNYYHIYNHEEYNAMNIATAFESRISNVIAKGYYVSADGTKYYLNKPEDIEYLGLILQGSVDSIDRKFFGSWMTLYHTLLSFGTEYDLISEDKYQSFMPNVLANFETMLRDPLFYQIYQRVYGLFYEFKYYLGHYEKTDLYFPGVKVEDVEVDKIMTYFDLVDYDVSTLLNKDYFFEDGKFNWKYFAYGRRYVLNNKPYTFTYKFNSDKQQKVVFRTYIGPELDSYGKQWTLNEARSYYYQIDEFVYEAVAGENIYKRSSEDLFFAHKEHITMENFTNMLKLLVMENSNFPGWSEGLPMKVYVIVTPFDSSIKEYTYEQHHLYYGEDYDKKPYGYPLDRPIDEVYFWQPNMFWSSFRIYHDDEYYKHYPKYSQKYFEYYKVY</sequence>
<feature type="domain" description="Hemocyanin C-terminal" evidence="5">
    <location>
        <begin position="470"/>
        <end position="696"/>
    </location>
</feature>
<dbReference type="SUPFAM" id="SSF48056">
    <property type="entry name" value="Di-copper centre-containing domain"/>
    <property type="match status" value="1"/>
</dbReference>
<dbReference type="PANTHER" id="PTHR11511">
    <property type="entry name" value="LARVAL STORAGE PROTEIN/PHENOLOXIDASE"/>
    <property type="match status" value="1"/>
</dbReference>
<dbReference type="InterPro" id="IPR005204">
    <property type="entry name" value="Hemocyanin_N"/>
</dbReference>
<accession>T1GXC9</accession>
<keyword evidence="2" id="KW-0732">Signal</keyword>
<evidence type="ECO:0000259" key="3">
    <source>
        <dbReference type="Pfam" id="PF00372"/>
    </source>
</evidence>
<dbReference type="Pfam" id="PF03722">
    <property type="entry name" value="Hemocyanin_N"/>
    <property type="match status" value="1"/>
</dbReference>
<keyword evidence="7" id="KW-1185">Reference proteome</keyword>
<dbReference type="InterPro" id="IPR000896">
    <property type="entry name" value="Hemocyanin/hexamerin_mid_dom"/>
</dbReference>
<evidence type="ECO:0000256" key="2">
    <source>
        <dbReference type="SAM" id="SignalP"/>
    </source>
</evidence>
<dbReference type="AlphaFoldDB" id="T1GXC9"/>
<evidence type="ECO:0000313" key="6">
    <source>
        <dbReference type="EnsemblMetazoa" id="MESCA008475-PA"/>
    </source>
</evidence>
<feature type="domain" description="Hemocyanin N-terminal" evidence="4">
    <location>
        <begin position="33"/>
        <end position="150"/>
    </location>
</feature>
<dbReference type="OMA" id="EWIKMGQ"/>
<evidence type="ECO:0000256" key="1">
    <source>
        <dbReference type="ARBA" id="ARBA00022761"/>
    </source>
</evidence>
<dbReference type="Pfam" id="PF00372">
    <property type="entry name" value="Hemocyanin_M"/>
    <property type="match status" value="1"/>
</dbReference>
<dbReference type="Gene3D" id="1.20.1370.10">
    <property type="entry name" value="Hemocyanin, N-terminal domain"/>
    <property type="match status" value="1"/>
</dbReference>
<feature type="signal peptide" evidence="2">
    <location>
        <begin position="1"/>
        <end position="16"/>
    </location>
</feature>
<evidence type="ECO:0000259" key="5">
    <source>
        <dbReference type="Pfam" id="PF03723"/>
    </source>
</evidence>
<dbReference type="Gene3D" id="1.10.1280.10">
    <property type="entry name" value="Di-copper center containing domain from catechol oxidase"/>
    <property type="match status" value="1"/>
</dbReference>
<dbReference type="GO" id="GO:0045735">
    <property type="term" value="F:nutrient reservoir activity"/>
    <property type="evidence" value="ECO:0007669"/>
    <property type="project" value="UniProtKB-KW"/>
</dbReference>
<dbReference type="SUPFAM" id="SSF48050">
    <property type="entry name" value="Hemocyanin, N-terminal domain"/>
    <property type="match status" value="1"/>
</dbReference>
<dbReference type="GO" id="GO:0097009">
    <property type="term" value="P:energy homeostasis"/>
    <property type="evidence" value="ECO:0007669"/>
    <property type="project" value="UniProtKB-ARBA"/>
</dbReference>
<organism evidence="6 7">
    <name type="scientific">Megaselia scalaris</name>
    <name type="common">Humpbacked fly</name>
    <name type="synonym">Phora scalaris</name>
    <dbReference type="NCBI Taxonomy" id="36166"/>
    <lineage>
        <taxon>Eukaryota</taxon>
        <taxon>Metazoa</taxon>
        <taxon>Ecdysozoa</taxon>
        <taxon>Arthropoda</taxon>
        <taxon>Hexapoda</taxon>
        <taxon>Insecta</taxon>
        <taxon>Pterygota</taxon>
        <taxon>Neoptera</taxon>
        <taxon>Endopterygota</taxon>
        <taxon>Diptera</taxon>
        <taxon>Brachycera</taxon>
        <taxon>Muscomorpha</taxon>
        <taxon>Platypezoidea</taxon>
        <taxon>Phoridae</taxon>
        <taxon>Megaseliini</taxon>
        <taxon>Megaselia</taxon>
    </lineage>
</organism>
<dbReference type="InterPro" id="IPR005203">
    <property type="entry name" value="Hemocyanin_C"/>
</dbReference>
<dbReference type="EMBL" id="CAQQ02037781">
    <property type="status" value="NOT_ANNOTATED_CDS"/>
    <property type="molecule type" value="Genomic_DNA"/>
</dbReference>
<dbReference type="HOGENOM" id="CLU_012213_1_0_1"/>